<accession>A0A1C7MPT7</accession>
<dbReference type="EMBL" id="LUGG01000002">
    <property type="protein sequence ID" value="OBZ78459.1"/>
    <property type="molecule type" value="Genomic_DNA"/>
</dbReference>
<comment type="caution">
    <text evidence="5">The sequence shown here is derived from an EMBL/GenBank/DDBJ whole genome shotgun (WGS) entry which is preliminary data.</text>
</comment>
<keyword evidence="6" id="KW-1185">Reference proteome</keyword>
<comment type="similarity">
    <text evidence="1">Belongs to the glycosyl hydrolase 3 family.</text>
</comment>
<protein>
    <recommendedName>
        <fullName evidence="4">Glycoside hydrolase family 3 N-terminal domain-containing protein</fullName>
    </recommendedName>
</protein>
<dbReference type="AlphaFoldDB" id="A0A1C7MPT7"/>
<dbReference type="InterPro" id="IPR017853">
    <property type="entry name" value="GH"/>
</dbReference>
<reference evidence="5 6" key="1">
    <citation type="submission" date="2016-03" db="EMBL/GenBank/DDBJ databases">
        <title>Whole genome sequencing of Grifola frondosa 9006-11.</title>
        <authorList>
            <person name="Min B."/>
            <person name="Park H."/>
            <person name="Kim J.-G."/>
            <person name="Cho H."/>
            <person name="Oh Y.-L."/>
            <person name="Kong W.-S."/>
            <person name="Choi I.-G."/>
        </authorList>
    </citation>
    <scope>NUCLEOTIDE SEQUENCE [LARGE SCALE GENOMIC DNA]</scope>
    <source>
        <strain evidence="5 6">9006-11</strain>
    </source>
</reference>
<dbReference type="InterPro" id="IPR036962">
    <property type="entry name" value="Glyco_hydro_3_N_sf"/>
</dbReference>
<dbReference type="GO" id="GO:0008422">
    <property type="term" value="F:beta-glucosidase activity"/>
    <property type="evidence" value="ECO:0007669"/>
    <property type="project" value="TreeGrafter"/>
</dbReference>
<dbReference type="PANTHER" id="PTHR30620">
    <property type="entry name" value="PERIPLASMIC BETA-GLUCOSIDASE-RELATED"/>
    <property type="match status" value="1"/>
</dbReference>
<dbReference type="OrthoDB" id="2123594at2759"/>
<dbReference type="InterPro" id="IPR051915">
    <property type="entry name" value="Cellulose_Degrad_GH3"/>
</dbReference>
<evidence type="ECO:0000256" key="3">
    <source>
        <dbReference type="SAM" id="MobiDB-lite"/>
    </source>
</evidence>
<evidence type="ECO:0000313" key="6">
    <source>
        <dbReference type="Proteomes" id="UP000092993"/>
    </source>
</evidence>
<dbReference type="SUPFAM" id="SSF51445">
    <property type="entry name" value="(Trans)glycosidases"/>
    <property type="match status" value="1"/>
</dbReference>
<keyword evidence="2" id="KW-0378">Hydrolase</keyword>
<name>A0A1C7MPT7_GRIFR</name>
<sequence>MPSAIPIKCVSIRHLDSNREKSRKFKKADVFLQSAFRQSLFHETTSCKASASDSWRHWDTAIPIAFTLTSTDTNLLTLEIAVAFSGLRIKETTDQVPGGPEIPEHSSLQSSERGQETLLECPTLSVPAVDAGARLREVNDHIDSARNVTPSPPRWVEKFDKSRGYMDIIVQMVESVAELHPIAKIAVKALTMIYDDTREYEWLDDFNDPLDDTKTFNQTGLEAMMRQKGGSIWVTIGQRYLMENTTLGIPALIQSEGLRGFTNNGTTWPSPIGLAASFNPTLPTQVAATIATEAEGLGVSQIFAPVLDLSRELRWGRVEEIFEPGKWDMHTSPD</sequence>
<evidence type="ECO:0000259" key="4">
    <source>
        <dbReference type="Pfam" id="PF00933"/>
    </source>
</evidence>
<dbReference type="STRING" id="5627.A0A1C7MPT7"/>
<dbReference type="InterPro" id="IPR001764">
    <property type="entry name" value="Glyco_hydro_3_N"/>
</dbReference>
<dbReference type="PANTHER" id="PTHR30620:SF117">
    <property type="entry name" value="BETA-1,4-XYLOSIDASE (EUROFUNG)"/>
    <property type="match status" value="1"/>
</dbReference>
<dbReference type="Pfam" id="PF00933">
    <property type="entry name" value="Glyco_hydro_3"/>
    <property type="match status" value="1"/>
</dbReference>
<proteinExistence type="inferred from homology"/>
<dbReference type="Proteomes" id="UP000092993">
    <property type="component" value="Unassembled WGS sequence"/>
</dbReference>
<feature type="domain" description="Glycoside hydrolase family 3 N-terminal" evidence="4">
    <location>
        <begin position="237"/>
        <end position="322"/>
    </location>
</feature>
<dbReference type="GO" id="GO:0009251">
    <property type="term" value="P:glucan catabolic process"/>
    <property type="evidence" value="ECO:0007669"/>
    <property type="project" value="TreeGrafter"/>
</dbReference>
<feature type="region of interest" description="Disordered" evidence="3">
    <location>
        <begin position="93"/>
        <end position="114"/>
    </location>
</feature>
<evidence type="ECO:0000256" key="1">
    <source>
        <dbReference type="ARBA" id="ARBA00005336"/>
    </source>
</evidence>
<organism evidence="5 6">
    <name type="scientific">Grifola frondosa</name>
    <name type="common">Maitake</name>
    <name type="synonym">Polyporus frondosus</name>
    <dbReference type="NCBI Taxonomy" id="5627"/>
    <lineage>
        <taxon>Eukaryota</taxon>
        <taxon>Fungi</taxon>
        <taxon>Dikarya</taxon>
        <taxon>Basidiomycota</taxon>
        <taxon>Agaricomycotina</taxon>
        <taxon>Agaricomycetes</taxon>
        <taxon>Polyporales</taxon>
        <taxon>Grifolaceae</taxon>
        <taxon>Grifola</taxon>
    </lineage>
</organism>
<dbReference type="Gene3D" id="3.20.20.300">
    <property type="entry name" value="Glycoside hydrolase, family 3, N-terminal domain"/>
    <property type="match status" value="1"/>
</dbReference>
<gene>
    <name evidence="5" type="ORF">A0H81_01602</name>
</gene>
<evidence type="ECO:0000313" key="5">
    <source>
        <dbReference type="EMBL" id="OBZ78459.1"/>
    </source>
</evidence>
<evidence type="ECO:0000256" key="2">
    <source>
        <dbReference type="ARBA" id="ARBA00022801"/>
    </source>
</evidence>